<proteinExistence type="predicted"/>
<organism evidence="1 2">
    <name type="scientific">Neotabrizicola shimadae</name>
    <dbReference type="NCBI Taxonomy" id="2807096"/>
    <lineage>
        <taxon>Bacteria</taxon>
        <taxon>Pseudomonadati</taxon>
        <taxon>Pseudomonadota</taxon>
        <taxon>Alphaproteobacteria</taxon>
        <taxon>Rhodobacterales</taxon>
        <taxon>Paracoccaceae</taxon>
        <taxon>Neotabrizicola</taxon>
    </lineage>
</organism>
<dbReference type="AlphaFoldDB" id="A0A8G1ECU5"/>
<dbReference type="KEGG" id="nsm:JO391_13240"/>
<protein>
    <submittedName>
        <fullName evidence="1">Uncharacterized protein</fullName>
    </submittedName>
</protein>
<dbReference type="EMBL" id="CP069370">
    <property type="protein sequence ID" value="QYZ68729.1"/>
    <property type="molecule type" value="Genomic_DNA"/>
</dbReference>
<evidence type="ECO:0000313" key="1">
    <source>
        <dbReference type="EMBL" id="QYZ68729.1"/>
    </source>
</evidence>
<reference evidence="1" key="1">
    <citation type="submission" date="2021-02" db="EMBL/GenBank/DDBJ databases">
        <title>Rhodobacter shimadae sp. nov., an aerobic anoxygenic phototrophic bacterium isolated from a hot spring.</title>
        <authorList>
            <person name="Muramatsu S."/>
            <person name="Haruta S."/>
            <person name="Hirose S."/>
            <person name="Hanada S."/>
        </authorList>
    </citation>
    <scope>NUCLEOTIDE SEQUENCE</scope>
    <source>
        <strain evidence="1">N10</strain>
    </source>
</reference>
<evidence type="ECO:0000313" key="2">
    <source>
        <dbReference type="Proteomes" id="UP000826300"/>
    </source>
</evidence>
<name>A0A8G1ECU5_9RHOB</name>
<dbReference type="Proteomes" id="UP000826300">
    <property type="component" value="Chromosome"/>
</dbReference>
<keyword evidence="2" id="KW-1185">Reference proteome</keyword>
<dbReference type="RefSeq" id="WP_220660952.1">
    <property type="nucleotide sequence ID" value="NZ_CP069370.1"/>
</dbReference>
<sequence>MIRAHFDHPHPVDRVGEGVRVLLLTCAGTPGRDALIARLCATGAEVETAEELYSVLGDLMDDSSDYGLFVMECDAFGGVDAGRRAAALLGQLKRPLPVILLTADRAEQHFPDDWRDPAILHQPVSSVALRVGMEQLLHRRFDWDRPAM</sequence>
<gene>
    <name evidence="1" type="ORF">JO391_13240</name>
</gene>
<accession>A0A8G1ECU5</accession>